<evidence type="ECO:0000256" key="5">
    <source>
        <dbReference type="ARBA" id="ARBA00022692"/>
    </source>
</evidence>
<dbReference type="InterPro" id="IPR027359">
    <property type="entry name" value="Volt_channel_dom_sf"/>
</dbReference>
<keyword evidence="3" id="KW-0813">Transport</keyword>
<dbReference type="GO" id="GO:0034702">
    <property type="term" value="C:monoatomic ion channel complex"/>
    <property type="evidence" value="ECO:0007669"/>
    <property type="project" value="UniProtKB-KW"/>
</dbReference>
<comment type="subcellular location">
    <subcellularLocation>
        <location evidence="1">Cell membrane</location>
        <topology evidence="1">Multi-pass membrane protein</topology>
    </subcellularLocation>
</comment>
<evidence type="ECO:0000256" key="8">
    <source>
        <dbReference type="ARBA" id="ARBA00023054"/>
    </source>
</evidence>
<keyword evidence="6" id="KW-0851">Voltage-gated channel</keyword>
<keyword evidence="5 14" id="KW-0812">Transmembrane</keyword>
<dbReference type="EMBL" id="LODT01000022">
    <property type="protein sequence ID" value="KYQ94119.1"/>
    <property type="molecule type" value="Genomic_DNA"/>
</dbReference>
<protein>
    <recommendedName>
        <fullName evidence="2">Voltage-gated hydrogen channel 1</fullName>
    </recommendedName>
    <alternativeName>
        <fullName evidence="12">Hydrogen voltage-gated channel 1</fullName>
    </alternativeName>
</protein>
<dbReference type="STRING" id="361077.A0A151ZJN7"/>
<sequence length="262" mass="30204">MVQVTQIEYKFPFHFVIHKDTHQKRKPWRKQLGLFLESTKFQYFIVGLIMLDLIIVITELFLDEHYKCKEHHEIPEDVEKAENVFTISTLVILGLFELEAILLLVAFGRDFFKHPLYVFDAVIVTISIIVETVFKDKVGALLVVFRLWRIVRIGHGILVTVDTEATKKQKDMKKKIKKQAIEIRGLNHEIHLLKLKYGETVSTITSPNTTSQTTLTSFNSSPVLSSDPIIPKNNENNNNEYDDDDLTSDEDINSDGKFDQIA</sequence>
<dbReference type="InterPro" id="IPR005821">
    <property type="entry name" value="Ion_trans_dom"/>
</dbReference>
<feature type="transmembrane region" description="Helical" evidence="14">
    <location>
        <begin position="114"/>
        <end position="134"/>
    </location>
</feature>
<evidence type="ECO:0000256" key="1">
    <source>
        <dbReference type="ARBA" id="ARBA00004651"/>
    </source>
</evidence>
<evidence type="ECO:0000256" key="9">
    <source>
        <dbReference type="ARBA" id="ARBA00023065"/>
    </source>
</evidence>
<dbReference type="InterPro" id="IPR031846">
    <property type="entry name" value="Hvcn1"/>
</dbReference>
<feature type="transmembrane region" description="Helical" evidence="14">
    <location>
        <begin position="41"/>
        <end position="62"/>
    </location>
</feature>
<organism evidence="16 17">
    <name type="scientific">Tieghemostelium lacteum</name>
    <name type="common">Slime mold</name>
    <name type="synonym">Dictyostelium lacteum</name>
    <dbReference type="NCBI Taxonomy" id="361077"/>
    <lineage>
        <taxon>Eukaryota</taxon>
        <taxon>Amoebozoa</taxon>
        <taxon>Evosea</taxon>
        <taxon>Eumycetozoa</taxon>
        <taxon>Dictyostelia</taxon>
        <taxon>Dictyosteliales</taxon>
        <taxon>Raperosteliaceae</taxon>
        <taxon>Tieghemostelium</taxon>
    </lineage>
</organism>
<evidence type="ECO:0000256" key="2">
    <source>
        <dbReference type="ARBA" id="ARBA00015897"/>
    </source>
</evidence>
<dbReference type="OrthoDB" id="20714at2759"/>
<comment type="caution">
    <text evidence="16">The sequence shown here is derived from an EMBL/GenBank/DDBJ whole genome shotgun (WGS) entry which is preliminary data.</text>
</comment>
<dbReference type="PANTHER" id="PTHR46480:SF1">
    <property type="entry name" value="VOLTAGE-GATED HYDROGEN CHANNEL 1"/>
    <property type="match status" value="1"/>
</dbReference>
<dbReference type="Gene3D" id="1.20.120.350">
    <property type="entry name" value="Voltage-gated potassium channels. Chain C"/>
    <property type="match status" value="1"/>
</dbReference>
<dbReference type="GO" id="GO:0030171">
    <property type="term" value="F:voltage-gated proton channel activity"/>
    <property type="evidence" value="ECO:0007669"/>
    <property type="project" value="InterPro"/>
</dbReference>
<feature type="compositionally biased region" description="Acidic residues" evidence="13">
    <location>
        <begin position="240"/>
        <end position="253"/>
    </location>
</feature>
<dbReference type="Pfam" id="PF00520">
    <property type="entry name" value="Ion_trans"/>
    <property type="match status" value="1"/>
</dbReference>
<evidence type="ECO:0000256" key="14">
    <source>
        <dbReference type="SAM" id="Phobius"/>
    </source>
</evidence>
<name>A0A151ZJN7_TIELA</name>
<dbReference type="PANTHER" id="PTHR46480">
    <property type="entry name" value="F20B24.22"/>
    <property type="match status" value="1"/>
</dbReference>
<accession>A0A151ZJN7</accession>
<evidence type="ECO:0000256" key="6">
    <source>
        <dbReference type="ARBA" id="ARBA00022882"/>
    </source>
</evidence>
<dbReference type="OMA" id="KFHTFDA"/>
<evidence type="ECO:0000256" key="3">
    <source>
        <dbReference type="ARBA" id="ARBA00022448"/>
    </source>
</evidence>
<keyword evidence="10 14" id="KW-0472">Membrane</keyword>
<keyword evidence="11" id="KW-0407">Ion channel</keyword>
<feature type="compositionally biased region" description="Low complexity" evidence="13">
    <location>
        <begin position="206"/>
        <end position="221"/>
    </location>
</feature>
<evidence type="ECO:0000256" key="7">
    <source>
        <dbReference type="ARBA" id="ARBA00022989"/>
    </source>
</evidence>
<evidence type="ECO:0000313" key="16">
    <source>
        <dbReference type="EMBL" id="KYQ94119.1"/>
    </source>
</evidence>
<feature type="domain" description="Ion transport" evidence="15">
    <location>
        <begin position="41"/>
        <end position="153"/>
    </location>
</feature>
<keyword evidence="4" id="KW-1003">Cell membrane</keyword>
<dbReference type="Proteomes" id="UP000076078">
    <property type="component" value="Unassembled WGS sequence"/>
</dbReference>
<keyword evidence="8" id="KW-0175">Coiled coil</keyword>
<evidence type="ECO:0000313" key="17">
    <source>
        <dbReference type="Proteomes" id="UP000076078"/>
    </source>
</evidence>
<gene>
    <name evidence="16" type="ORF">DLAC_04400</name>
</gene>
<keyword evidence="9" id="KW-0406">Ion transport</keyword>
<evidence type="ECO:0000256" key="11">
    <source>
        <dbReference type="ARBA" id="ARBA00023303"/>
    </source>
</evidence>
<evidence type="ECO:0000259" key="15">
    <source>
        <dbReference type="Pfam" id="PF00520"/>
    </source>
</evidence>
<evidence type="ECO:0000256" key="10">
    <source>
        <dbReference type="ARBA" id="ARBA00023136"/>
    </source>
</evidence>
<evidence type="ECO:0000256" key="13">
    <source>
        <dbReference type="SAM" id="MobiDB-lite"/>
    </source>
</evidence>
<keyword evidence="7 14" id="KW-1133">Transmembrane helix</keyword>
<dbReference type="InParanoid" id="A0A151ZJN7"/>
<evidence type="ECO:0000256" key="12">
    <source>
        <dbReference type="ARBA" id="ARBA00031989"/>
    </source>
</evidence>
<dbReference type="AlphaFoldDB" id="A0A151ZJN7"/>
<proteinExistence type="predicted"/>
<feature type="transmembrane region" description="Helical" evidence="14">
    <location>
        <begin position="83"/>
        <end position="108"/>
    </location>
</feature>
<reference evidence="16 17" key="1">
    <citation type="submission" date="2015-12" db="EMBL/GenBank/DDBJ databases">
        <title>Dictyostelia acquired genes for synthesis and detection of signals that induce cell-type specialization by lateral gene transfer from prokaryotes.</title>
        <authorList>
            <person name="Gloeckner G."/>
            <person name="Schaap P."/>
        </authorList>
    </citation>
    <scope>NUCLEOTIDE SEQUENCE [LARGE SCALE GENOMIC DNA]</scope>
    <source>
        <strain evidence="16 17">TK</strain>
    </source>
</reference>
<dbReference type="GO" id="GO:0005886">
    <property type="term" value="C:plasma membrane"/>
    <property type="evidence" value="ECO:0007669"/>
    <property type="project" value="UniProtKB-SubCell"/>
</dbReference>
<keyword evidence="17" id="KW-1185">Reference proteome</keyword>
<feature type="region of interest" description="Disordered" evidence="13">
    <location>
        <begin position="206"/>
        <end position="262"/>
    </location>
</feature>
<evidence type="ECO:0000256" key="4">
    <source>
        <dbReference type="ARBA" id="ARBA00022475"/>
    </source>
</evidence>